<evidence type="ECO:0000313" key="1">
    <source>
        <dbReference type="EMBL" id="EEC56246.1"/>
    </source>
</evidence>
<protein>
    <submittedName>
        <fullName evidence="1">Uncharacterized protein</fullName>
    </submittedName>
</protein>
<reference evidence="1 2" key="1">
    <citation type="submission" date="2008-11" db="EMBL/GenBank/DDBJ databases">
        <title>Draft genome sequence of Bacteroides pectinophilus (ATCC 43243).</title>
        <authorList>
            <person name="Sudarsanam P."/>
            <person name="Ley R."/>
            <person name="Guruge J."/>
            <person name="Turnbaugh P.J."/>
            <person name="Mahowald M."/>
            <person name="Liep D."/>
            <person name="Gordon J."/>
        </authorList>
    </citation>
    <scope>NUCLEOTIDE SEQUENCE [LARGE SCALE GENOMIC DNA]</scope>
    <source>
        <strain evidence="1 2">ATCC 43243</strain>
    </source>
</reference>
<dbReference type="HOGENOM" id="CLU_1912606_0_0_9"/>
<dbReference type="STRING" id="483218.BACPEC_02753"/>
<keyword evidence="2" id="KW-1185">Reference proteome</keyword>
<dbReference type="EMBL" id="ABVQ01000037">
    <property type="protein sequence ID" value="EEC56246.1"/>
    <property type="molecule type" value="Genomic_DNA"/>
</dbReference>
<dbReference type="AlphaFoldDB" id="B7AVK5"/>
<gene>
    <name evidence="1" type="ORF">BACPEC_02753</name>
</gene>
<organism evidence="1 2">
    <name type="scientific">[Bacteroides] pectinophilus ATCC 43243</name>
    <dbReference type="NCBI Taxonomy" id="483218"/>
    <lineage>
        <taxon>Bacteria</taxon>
        <taxon>Bacillati</taxon>
        <taxon>Bacillota</taxon>
        <taxon>Clostridia</taxon>
        <taxon>Eubacteriales</taxon>
    </lineage>
</organism>
<dbReference type="PROSITE" id="PS51257">
    <property type="entry name" value="PROKAR_LIPOPROTEIN"/>
    <property type="match status" value="1"/>
</dbReference>
<reference evidence="1 2" key="2">
    <citation type="submission" date="2008-11" db="EMBL/GenBank/DDBJ databases">
        <authorList>
            <person name="Fulton L."/>
            <person name="Clifton S."/>
            <person name="Fulton B."/>
            <person name="Xu J."/>
            <person name="Minx P."/>
            <person name="Pepin K.H."/>
            <person name="Johnson M."/>
            <person name="Bhonagiri V."/>
            <person name="Nash W.E."/>
            <person name="Mardis E.R."/>
            <person name="Wilson R.K."/>
        </authorList>
    </citation>
    <scope>NUCLEOTIDE SEQUENCE [LARGE SCALE GENOMIC DNA]</scope>
    <source>
        <strain evidence="1 2">ATCC 43243</strain>
    </source>
</reference>
<dbReference type="Proteomes" id="UP000003136">
    <property type="component" value="Unassembled WGS sequence"/>
</dbReference>
<accession>B7AVK5</accession>
<name>B7AVK5_9FIRM</name>
<comment type="caution">
    <text evidence="1">The sequence shown here is derived from an EMBL/GenBank/DDBJ whole genome shotgun (WGS) entry which is preliminary data.</text>
</comment>
<dbReference type="eggNOG" id="COG5529">
    <property type="taxonomic scope" value="Bacteria"/>
</dbReference>
<evidence type="ECO:0000313" key="2">
    <source>
        <dbReference type="Proteomes" id="UP000003136"/>
    </source>
</evidence>
<sequence>MSGREIERLYYMRHIRRILIMAGLLVMFAVAGCGAELLDNTDTSAVSSTLTQSDESQTAAGNVKISQHLTFRSRRLLEEHYKKHGREMGFASPEEYQSAAAAVVLNSEALHKTEAEDGDDVYYIESTNEFVVVSADGYIRTYFKPDSGIRYYNRQ</sequence>
<proteinExistence type="predicted"/>